<dbReference type="STRING" id="728005.SAMN04488059_1831"/>
<dbReference type="GO" id="GO:0043565">
    <property type="term" value="F:sequence-specific DNA binding"/>
    <property type="evidence" value="ECO:0007669"/>
    <property type="project" value="InterPro"/>
</dbReference>
<dbReference type="Proteomes" id="UP000033519">
    <property type="component" value="Unassembled WGS sequence"/>
</dbReference>
<proteinExistence type="predicted"/>
<reference evidence="1 3" key="1">
    <citation type="submission" date="2015-03" db="EMBL/GenBank/DDBJ databases">
        <authorList>
            <person name="Lepp D."/>
            <person name="Hassan Y.I."/>
            <person name="Li X.-Z."/>
            <person name="Zhou T."/>
        </authorList>
    </citation>
    <scope>NUCLEOTIDE SEQUENCE [LARGE SCALE GENOMIC DNA]</scope>
    <source>
        <strain evidence="1 3">Cr7-05</strain>
    </source>
</reference>
<sequence length="118" mass="12691">MHMTVISGSERRRRWSAAEREEIVLASFAPGAVIAEVAWQFDVSTSLIYKWRRDAQQTAAMFVPAVMAEDEGSLVPDVPGGVLADSPAIRLDLAGGTTVSIAATAPARLVLEVLRALR</sequence>
<dbReference type="PATRIC" id="fig|728005.3.peg.2295"/>
<dbReference type="Proteomes" id="UP000182258">
    <property type="component" value="Unassembled WGS sequence"/>
</dbReference>
<protein>
    <submittedName>
        <fullName evidence="2">Transposase</fullName>
    </submittedName>
</protein>
<dbReference type="SUPFAM" id="SSF48295">
    <property type="entry name" value="TrpR-like"/>
    <property type="match status" value="1"/>
</dbReference>
<dbReference type="InterPro" id="IPR002514">
    <property type="entry name" value="Transposase_8"/>
</dbReference>
<dbReference type="InterPro" id="IPR010921">
    <property type="entry name" value="Trp_repressor/repl_initiator"/>
</dbReference>
<dbReference type="EMBL" id="LAPV01000182">
    <property type="protein sequence ID" value="KKC31366.1"/>
    <property type="molecule type" value="Genomic_DNA"/>
</dbReference>
<dbReference type="RefSeq" id="WP_046172744.1">
    <property type="nucleotide sequence ID" value="NZ_FOMB01000083.1"/>
</dbReference>
<evidence type="ECO:0000313" key="3">
    <source>
        <dbReference type="Proteomes" id="UP000033519"/>
    </source>
</evidence>
<evidence type="ECO:0000313" key="2">
    <source>
        <dbReference type="EMBL" id="SFD48831.1"/>
    </source>
</evidence>
<evidence type="ECO:0000313" key="4">
    <source>
        <dbReference type="Proteomes" id="UP000182258"/>
    </source>
</evidence>
<dbReference type="NCBIfam" id="NF047595">
    <property type="entry name" value="IS66_ISRel24_TnpA"/>
    <property type="match status" value="1"/>
</dbReference>
<dbReference type="AlphaFoldDB" id="A0A0F5PSI2"/>
<dbReference type="EMBL" id="FOMB01000083">
    <property type="protein sequence ID" value="SFD48831.1"/>
    <property type="molecule type" value="Genomic_DNA"/>
</dbReference>
<evidence type="ECO:0000313" key="1">
    <source>
        <dbReference type="EMBL" id="KKC31366.1"/>
    </source>
</evidence>
<name>A0A0F5PSI2_9HYPH</name>
<gene>
    <name evidence="2" type="ORF">SAMN04488059_1831</name>
    <name evidence="1" type="ORF">WH91_19865</name>
</gene>
<reference evidence="2 4" key="2">
    <citation type="submission" date="2016-10" db="EMBL/GenBank/DDBJ databases">
        <authorList>
            <person name="de Groot N.N."/>
        </authorList>
    </citation>
    <scope>NUCLEOTIDE SEQUENCE [LARGE SCALE GENOMIC DNA]</scope>
    <source>
        <strain evidence="2 4">CGMCC 1.10210</strain>
    </source>
</reference>
<dbReference type="Pfam" id="PF01527">
    <property type="entry name" value="HTH_Tnp_1"/>
    <property type="match status" value="1"/>
</dbReference>
<dbReference type="GO" id="GO:0006313">
    <property type="term" value="P:DNA transposition"/>
    <property type="evidence" value="ECO:0007669"/>
    <property type="project" value="InterPro"/>
</dbReference>
<accession>A0A0F5PSI2</accession>
<dbReference type="OrthoDB" id="9800877at2"/>
<dbReference type="GO" id="GO:0004803">
    <property type="term" value="F:transposase activity"/>
    <property type="evidence" value="ECO:0007669"/>
    <property type="project" value="InterPro"/>
</dbReference>
<keyword evidence="3" id="KW-1185">Reference proteome</keyword>
<organism evidence="2 4">
    <name type="scientific">Devosia psychrophila</name>
    <dbReference type="NCBI Taxonomy" id="728005"/>
    <lineage>
        <taxon>Bacteria</taxon>
        <taxon>Pseudomonadati</taxon>
        <taxon>Pseudomonadota</taxon>
        <taxon>Alphaproteobacteria</taxon>
        <taxon>Hyphomicrobiales</taxon>
        <taxon>Devosiaceae</taxon>
        <taxon>Devosia</taxon>
    </lineage>
</organism>